<protein>
    <recommendedName>
        <fullName evidence="6">DUF5673 domain-containing protein</fullName>
    </recommendedName>
</protein>
<dbReference type="Proteomes" id="UP001221519">
    <property type="component" value="Chromosome"/>
</dbReference>
<organism evidence="2 4">
    <name type="scientific">Paenibacillus urinalis</name>
    <dbReference type="NCBI Taxonomy" id="521520"/>
    <lineage>
        <taxon>Bacteria</taxon>
        <taxon>Bacillati</taxon>
        <taxon>Bacillota</taxon>
        <taxon>Bacilli</taxon>
        <taxon>Bacillales</taxon>
        <taxon>Paenibacillaceae</taxon>
        <taxon>Paenibacillus</taxon>
    </lineage>
</organism>
<dbReference type="Proteomes" id="UP001220962">
    <property type="component" value="Chromosome"/>
</dbReference>
<dbReference type="AlphaFoldDB" id="A0AAX3N4T2"/>
<proteinExistence type="predicted"/>
<dbReference type="EMBL" id="CP118108">
    <property type="protein sequence ID" value="WDI04370.1"/>
    <property type="molecule type" value="Genomic_DNA"/>
</dbReference>
<keyword evidence="1" id="KW-1133">Transmembrane helix</keyword>
<dbReference type="EMBL" id="CP118101">
    <property type="protein sequence ID" value="WDH84688.1"/>
    <property type="molecule type" value="Genomic_DNA"/>
</dbReference>
<feature type="transmembrane region" description="Helical" evidence="1">
    <location>
        <begin position="64"/>
        <end position="82"/>
    </location>
</feature>
<feature type="transmembrane region" description="Helical" evidence="1">
    <location>
        <begin position="6"/>
        <end position="22"/>
    </location>
</feature>
<evidence type="ECO:0000313" key="5">
    <source>
        <dbReference type="Proteomes" id="UP001221519"/>
    </source>
</evidence>
<sequence length="149" mass="16917">MVSNISLVLFLILSLAALIISIQQRRRAGKVRFSGLGKENTLLLVLIYVLGGIYLITSEGWLKYVIFLLSFVVYYLVSQFYVGENGVKFGIHFIPYDKVTGFRPYDGSNDVTLYIEGKSKGIYLKPKIEYRSSMIQSVLEMNGVSEQQR</sequence>
<keyword evidence="1" id="KW-0472">Membrane</keyword>
<reference evidence="2 5" key="1">
    <citation type="submission" date="2023-02" db="EMBL/GenBank/DDBJ databases">
        <title>Pathogen: clinical or host-associated sample.</title>
        <authorList>
            <person name="Hergert J."/>
            <person name="Casey R."/>
            <person name="Wagner J."/>
            <person name="Young E.L."/>
            <person name="Oakeson K.F."/>
        </authorList>
    </citation>
    <scope>NUCLEOTIDE SEQUENCE</scope>
    <source>
        <strain evidence="3 5">2022CK-00829</strain>
        <strain evidence="2">2022CK-00830</strain>
    </source>
</reference>
<name>A0AAX3N4T2_9BACL</name>
<evidence type="ECO:0000256" key="1">
    <source>
        <dbReference type="SAM" id="Phobius"/>
    </source>
</evidence>
<evidence type="ECO:0000313" key="4">
    <source>
        <dbReference type="Proteomes" id="UP001220962"/>
    </source>
</evidence>
<evidence type="ECO:0000313" key="3">
    <source>
        <dbReference type="EMBL" id="WDI04370.1"/>
    </source>
</evidence>
<accession>A0AAX3N4T2</accession>
<evidence type="ECO:0000313" key="2">
    <source>
        <dbReference type="EMBL" id="WDH84688.1"/>
    </source>
</evidence>
<evidence type="ECO:0008006" key="6">
    <source>
        <dbReference type="Google" id="ProtNLM"/>
    </source>
</evidence>
<keyword evidence="5" id="KW-1185">Reference proteome</keyword>
<dbReference type="RefSeq" id="WP_274336990.1">
    <property type="nucleotide sequence ID" value="NZ_CP118101.1"/>
</dbReference>
<gene>
    <name evidence="2" type="ORF">PUW23_10935</name>
    <name evidence="3" type="ORF">PUW25_10620</name>
</gene>
<keyword evidence="1" id="KW-0812">Transmembrane</keyword>
<feature type="transmembrane region" description="Helical" evidence="1">
    <location>
        <begin position="42"/>
        <end position="58"/>
    </location>
</feature>